<evidence type="ECO:0000313" key="4">
    <source>
        <dbReference type="WBParaSite" id="TREG1_50770.6"/>
    </source>
</evidence>
<proteinExistence type="predicted"/>
<dbReference type="WBParaSite" id="TREG1_50770.6">
    <property type="protein sequence ID" value="TREG1_50770.6"/>
    <property type="gene ID" value="TREG1_50770"/>
</dbReference>
<reference evidence="3 4" key="2">
    <citation type="submission" date="2023-11" db="UniProtKB">
        <authorList>
            <consortium name="WormBaseParasite"/>
        </authorList>
    </citation>
    <scope>IDENTIFICATION</scope>
</reference>
<sequence length="474" mass="52036">MDSNEEFVVVNEENDNQRDSIARLDVLVDLFKKTIETLNQSSILLKDELQTALSVTLQNVTPDHTSTIEDLVKQLDSILLSPDDVRKTYVKQLCSRLVAVNEEKQFVMTELVELNDQLRTMEAETRKWKKLIEPISMVAAGIKELESVFSSKSEVDSTDVEPSLSDDSTVDDVCSFLTTMYGKIQNIRDKEPVARKMVSKSTSETCSSVCLVDSVQVSSGRQCTDGVSSNSIQTDCSIAKCDAWMQAEISSPPVTSALENIDVKELVRQEVLRILNERNTISFAPETTTSETEERINSLLAPVAKTPSAQPLSPPTNEIPSSTGSLNLWPHLHLGGVSSVHVAPSFTSEAASAVSIQNQTNVTSSLTSSISESYSTAGISSESKTSMSSFLPVVGGFVRRQIQQLTNPENTTSDYGSWLSELGLNPCESNFNQPVERPSAPSFSVDEEQPWCPGCHQMFASRSELEDHFLSCLI</sequence>
<reference evidence="2" key="1">
    <citation type="submission" date="2022-06" db="EMBL/GenBank/DDBJ databases">
        <authorList>
            <person name="Berger JAMES D."/>
            <person name="Berger JAMES D."/>
        </authorList>
    </citation>
    <scope>NUCLEOTIDE SEQUENCE [LARGE SCALE GENOMIC DNA]</scope>
</reference>
<evidence type="ECO:0000256" key="1">
    <source>
        <dbReference type="SAM" id="Coils"/>
    </source>
</evidence>
<organism evidence="2 4">
    <name type="scientific">Trichobilharzia regenti</name>
    <name type="common">Nasal bird schistosome</name>
    <dbReference type="NCBI Taxonomy" id="157069"/>
    <lineage>
        <taxon>Eukaryota</taxon>
        <taxon>Metazoa</taxon>
        <taxon>Spiralia</taxon>
        <taxon>Lophotrochozoa</taxon>
        <taxon>Platyhelminthes</taxon>
        <taxon>Trematoda</taxon>
        <taxon>Digenea</taxon>
        <taxon>Strigeidida</taxon>
        <taxon>Schistosomatoidea</taxon>
        <taxon>Schistosomatidae</taxon>
        <taxon>Trichobilharzia</taxon>
    </lineage>
</organism>
<keyword evidence="2" id="KW-1185">Reference proteome</keyword>
<dbReference type="WBParaSite" id="TREG1_50770.4">
    <property type="protein sequence ID" value="TREG1_50770.4"/>
    <property type="gene ID" value="TREG1_50770"/>
</dbReference>
<feature type="coiled-coil region" evidence="1">
    <location>
        <begin position="97"/>
        <end position="131"/>
    </location>
</feature>
<dbReference type="AlphaFoldDB" id="A0AA85JZ51"/>
<accession>A0AA85JZ51</accession>
<evidence type="ECO:0000313" key="3">
    <source>
        <dbReference type="WBParaSite" id="TREG1_50770.4"/>
    </source>
</evidence>
<evidence type="ECO:0000313" key="2">
    <source>
        <dbReference type="Proteomes" id="UP000050795"/>
    </source>
</evidence>
<keyword evidence="1" id="KW-0175">Coiled coil</keyword>
<name>A0AA85JZ51_TRIRE</name>
<protein>
    <submittedName>
        <fullName evidence="3 4">Uncharacterized protein</fullName>
    </submittedName>
</protein>
<dbReference type="Proteomes" id="UP000050795">
    <property type="component" value="Unassembled WGS sequence"/>
</dbReference>